<keyword evidence="6" id="KW-0326">Glycosidase</keyword>
<evidence type="ECO:0000256" key="7">
    <source>
        <dbReference type="ARBA" id="ARBA00023326"/>
    </source>
</evidence>
<dbReference type="Pfam" id="PF01915">
    <property type="entry name" value="Glyco_hydro_3_C"/>
    <property type="match status" value="1"/>
</dbReference>
<dbReference type="Proteomes" id="UP001610335">
    <property type="component" value="Unassembled WGS sequence"/>
</dbReference>
<comment type="catalytic activity">
    <reaction evidence="1">
        <text>Hydrolysis of terminal, non-reducing beta-D-glucosyl residues with release of beta-D-glucose.</text>
        <dbReference type="EC" id="3.2.1.21"/>
    </reaction>
</comment>
<dbReference type="InterPro" id="IPR002772">
    <property type="entry name" value="Glyco_hydro_3_C"/>
</dbReference>
<dbReference type="InterPro" id="IPR037524">
    <property type="entry name" value="PA14/GLEYA"/>
</dbReference>
<dbReference type="PROSITE" id="PS51820">
    <property type="entry name" value="PA14"/>
    <property type="match status" value="1"/>
</dbReference>
<sequence length="303" mass="33483">MTTNFRPTETGSHYLSISGTGPTKFFINDKLVVEQKGNIQDAMAFIISGQDKLQFRVYLDYPSPGIRHNGSWKAQIERQCLPPPYDSRSQDKLVAAVAAANPDAIVINSTGSPVELPWLDDIAGFVQAWYAGQETGNAIVDVLVSWEPQITKEVECAEGVFVGYRHFDQYWNTERQVNFPFGFGVNYTTFQIGRCSVVCTIGLGDDDIAVVTVSVKSTGDYAERPVKSLARFAKVKLGPREKEKVIEIEIEKGAAAYWNETANKWTVAAGNYGVLATSSQPKDVKNKLALEIAQAFSFDASYR</sequence>
<dbReference type="Pfam" id="PF07691">
    <property type="entry name" value="PA14"/>
    <property type="match status" value="1"/>
</dbReference>
<dbReference type="SUPFAM" id="SSF52279">
    <property type="entry name" value="Beta-D-glucan exohydrolase, C-terminal domain"/>
    <property type="match status" value="1"/>
</dbReference>
<evidence type="ECO:0000259" key="8">
    <source>
        <dbReference type="PROSITE" id="PS51820"/>
    </source>
</evidence>
<dbReference type="EC" id="3.2.1.21" evidence="3"/>
<dbReference type="InterPro" id="IPR036881">
    <property type="entry name" value="Glyco_hydro_3_C_sf"/>
</dbReference>
<keyword evidence="4" id="KW-0378">Hydrolase</keyword>
<reference evidence="9 10" key="1">
    <citation type="submission" date="2024-07" db="EMBL/GenBank/DDBJ databases">
        <title>Section-level genome sequencing and comparative genomics of Aspergillus sections Usti and Cavernicolus.</title>
        <authorList>
            <consortium name="Lawrence Berkeley National Laboratory"/>
            <person name="Nybo J.L."/>
            <person name="Vesth T.C."/>
            <person name="Theobald S."/>
            <person name="Frisvad J.C."/>
            <person name="Larsen T.O."/>
            <person name="Kjaerboelling I."/>
            <person name="Rothschild-Mancinelli K."/>
            <person name="Lyhne E.K."/>
            <person name="Kogle M.E."/>
            <person name="Barry K."/>
            <person name="Clum A."/>
            <person name="Na H."/>
            <person name="Ledsgaard L."/>
            <person name="Lin J."/>
            <person name="Lipzen A."/>
            <person name="Kuo A."/>
            <person name="Riley R."/>
            <person name="Mondo S."/>
            <person name="LaButti K."/>
            <person name="Haridas S."/>
            <person name="Pangalinan J."/>
            <person name="Salamov A.A."/>
            <person name="Simmons B.A."/>
            <person name="Magnuson J.K."/>
            <person name="Chen J."/>
            <person name="Drula E."/>
            <person name="Henrissat B."/>
            <person name="Wiebenga A."/>
            <person name="Lubbers R.J."/>
            <person name="Gomes A.C."/>
            <person name="Makela M.R."/>
            <person name="Stajich J."/>
            <person name="Grigoriev I.V."/>
            <person name="Mortensen U.H."/>
            <person name="De vries R.P."/>
            <person name="Baker S.E."/>
            <person name="Andersen M.R."/>
        </authorList>
    </citation>
    <scope>NUCLEOTIDE SEQUENCE [LARGE SCALE GENOMIC DNA]</scope>
    <source>
        <strain evidence="9 10">CBS 600.67</strain>
    </source>
</reference>
<keyword evidence="7" id="KW-0624">Polysaccharide degradation</keyword>
<dbReference type="InterPro" id="IPR013783">
    <property type="entry name" value="Ig-like_fold"/>
</dbReference>
<proteinExistence type="inferred from homology"/>
<dbReference type="Pfam" id="PF14310">
    <property type="entry name" value="Fn3-like"/>
    <property type="match status" value="1"/>
</dbReference>
<comment type="caution">
    <text evidence="9">The sequence shown here is derived from an EMBL/GenBank/DDBJ whole genome shotgun (WGS) entry which is preliminary data.</text>
</comment>
<dbReference type="Gene3D" id="3.40.50.1700">
    <property type="entry name" value="Glycoside hydrolase family 3 C-terminal domain"/>
    <property type="match status" value="2"/>
</dbReference>
<dbReference type="InterPro" id="IPR050288">
    <property type="entry name" value="Cellulose_deg_GH3"/>
</dbReference>
<accession>A0ABR4IL47</accession>
<evidence type="ECO:0000313" key="10">
    <source>
        <dbReference type="Proteomes" id="UP001610335"/>
    </source>
</evidence>
<dbReference type="InterPro" id="IPR026891">
    <property type="entry name" value="Fn3-like"/>
</dbReference>
<dbReference type="Gene3D" id="2.60.40.10">
    <property type="entry name" value="Immunoglobulins"/>
    <property type="match status" value="1"/>
</dbReference>
<evidence type="ECO:0000256" key="4">
    <source>
        <dbReference type="ARBA" id="ARBA00022801"/>
    </source>
</evidence>
<dbReference type="PANTHER" id="PTHR42715:SF3">
    <property type="entry name" value="BETA-GLUCOSIDASE B-RELATED"/>
    <property type="match status" value="1"/>
</dbReference>
<dbReference type="Gene3D" id="2.60.120.260">
    <property type="entry name" value="Galactose-binding domain-like"/>
    <property type="match status" value="1"/>
</dbReference>
<evidence type="ECO:0000256" key="6">
    <source>
        <dbReference type="ARBA" id="ARBA00023295"/>
    </source>
</evidence>
<evidence type="ECO:0000256" key="1">
    <source>
        <dbReference type="ARBA" id="ARBA00000448"/>
    </source>
</evidence>
<comment type="similarity">
    <text evidence="2">Belongs to the glycosyl hydrolase 3 family.</text>
</comment>
<dbReference type="SMART" id="SM01217">
    <property type="entry name" value="Fn3_like"/>
    <property type="match status" value="1"/>
</dbReference>
<protein>
    <recommendedName>
        <fullName evidence="3">beta-glucosidase</fullName>
        <ecNumber evidence="3">3.2.1.21</ecNumber>
    </recommendedName>
</protein>
<dbReference type="InterPro" id="IPR011658">
    <property type="entry name" value="PA14_dom"/>
</dbReference>
<organism evidence="9 10">
    <name type="scientific">Aspergillus cavernicola</name>
    <dbReference type="NCBI Taxonomy" id="176166"/>
    <lineage>
        <taxon>Eukaryota</taxon>
        <taxon>Fungi</taxon>
        <taxon>Dikarya</taxon>
        <taxon>Ascomycota</taxon>
        <taxon>Pezizomycotina</taxon>
        <taxon>Eurotiomycetes</taxon>
        <taxon>Eurotiomycetidae</taxon>
        <taxon>Eurotiales</taxon>
        <taxon>Aspergillaceae</taxon>
        <taxon>Aspergillus</taxon>
        <taxon>Aspergillus subgen. Nidulantes</taxon>
    </lineage>
</organism>
<gene>
    <name evidence="9" type="ORF">BDW59DRAFT_159652</name>
</gene>
<dbReference type="EMBL" id="JBFXLS010000020">
    <property type="protein sequence ID" value="KAL2828446.1"/>
    <property type="molecule type" value="Genomic_DNA"/>
</dbReference>
<evidence type="ECO:0000256" key="5">
    <source>
        <dbReference type="ARBA" id="ARBA00023277"/>
    </source>
</evidence>
<name>A0ABR4IL47_9EURO</name>
<evidence type="ECO:0000313" key="9">
    <source>
        <dbReference type="EMBL" id="KAL2828446.1"/>
    </source>
</evidence>
<keyword evidence="10" id="KW-1185">Reference proteome</keyword>
<evidence type="ECO:0000256" key="2">
    <source>
        <dbReference type="ARBA" id="ARBA00005336"/>
    </source>
</evidence>
<evidence type="ECO:0000256" key="3">
    <source>
        <dbReference type="ARBA" id="ARBA00012744"/>
    </source>
</evidence>
<dbReference type="PANTHER" id="PTHR42715">
    <property type="entry name" value="BETA-GLUCOSIDASE"/>
    <property type="match status" value="1"/>
</dbReference>
<keyword evidence="5" id="KW-0119">Carbohydrate metabolism</keyword>
<feature type="domain" description="PA14" evidence="8">
    <location>
        <begin position="1"/>
        <end position="86"/>
    </location>
</feature>